<dbReference type="InterPro" id="IPR005630">
    <property type="entry name" value="Terpene_synthase_metal-bd"/>
</dbReference>
<feature type="domain" description="Terpene synthase metal-binding" evidence="7">
    <location>
        <begin position="304"/>
        <end position="543"/>
    </location>
</feature>
<dbReference type="EC" id="4.2.3.8" evidence="8"/>
<dbReference type="Pfam" id="PF01397">
    <property type="entry name" value="Terpene_synth"/>
    <property type="match status" value="1"/>
</dbReference>
<dbReference type="FunCoup" id="B9RHX4">
    <property type="interactions" value="11"/>
</dbReference>
<name>B9RHX4_RICCO</name>
<gene>
    <name evidence="8" type="ORF">RCOM_1574380</name>
</gene>
<dbReference type="EMBL" id="EQ973781">
    <property type="protein sequence ID" value="EEF48746.1"/>
    <property type="molecule type" value="Genomic_DNA"/>
</dbReference>
<protein>
    <submittedName>
        <fullName evidence="8">Casbene synthase, chloroplast, putative</fullName>
        <ecNumber evidence="8">4.2.3.8</ecNumber>
    </submittedName>
</protein>
<evidence type="ECO:0000256" key="5">
    <source>
        <dbReference type="ARBA" id="ARBA00023239"/>
    </source>
</evidence>
<dbReference type="PANTHER" id="PTHR31225">
    <property type="entry name" value="OS04G0344100 PROTEIN-RELATED"/>
    <property type="match status" value="1"/>
</dbReference>
<evidence type="ECO:0000256" key="1">
    <source>
        <dbReference type="ARBA" id="ARBA00001946"/>
    </source>
</evidence>
<dbReference type="GO" id="GO:0000287">
    <property type="term" value="F:magnesium ion binding"/>
    <property type="evidence" value="ECO:0007669"/>
    <property type="project" value="InterPro"/>
</dbReference>
<sequence>MALPPVAMQSNSEKLKYFFYRLPSTRLEYGNNRFHFLPSSAKPHAKPPAQACLSSTTHQEVRPLAHFPPTVWGNRFASLTFNPSEFESYDGRVNVLKEKVKDLLVSSATDSVETVVLIDLLCRLGVSYHFENDIEELLSKIFNSQPDLVDEKECDLYTAAIVFRVFRQHGFKMSSDVFSKFKDSDGKFKESLRGDAKGMLSLFEASHLSVHGEDILEEAFAFTKDYLQSSAVELFPNLKRHITNALEQPFHSGVPRLEARKFIDLYEADIECRNETLLEFAKLDYNRVQLLHQQELCQFSKWWKDLNLASDIPYARDRMAEIFFWAVAMYFEPDYAHTRMIIAKVVLLISLIDDTIDAYATMEETHILAEAVARWDMSCLEKLPDYMKVIYKLLLNTFSEFEKELTAEGKSYSVKYGREAFQELVRGYYLEAVWRDEGKIPSFDDYLYNGSMTTGLPLVSTASFMGVQEITGLNEFQWLETNPKLSYASGAFIRLVNDLTSHVTEQQRGHVASCIDCYMNQHGVSKDEAVKILQKMATDCWKEINEECMRRSQVSVGHLMRIVNLARLTDVSYKYGDGYTDSQQLKQFVKGLFVDPISI</sequence>
<dbReference type="AlphaFoldDB" id="B9RHX4"/>
<dbReference type="InterPro" id="IPR036965">
    <property type="entry name" value="Terpene_synth_N_sf"/>
</dbReference>
<dbReference type="FunFam" id="1.10.600.10:FF:000007">
    <property type="entry name" value="Isoprene synthase, chloroplastic"/>
    <property type="match status" value="1"/>
</dbReference>
<dbReference type="SUPFAM" id="SSF48239">
    <property type="entry name" value="Terpenoid cyclases/Protein prenyltransferases"/>
    <property type="match status" value="1"/>
</dbReference>
<dbReference type="InterPro" id="IPR034741">
    <property type="entry name" value="Terpene_cyclase-like_1_C"/>
</dbReference>
<evidence type="ECO:0000256" key="4">
    <source>
        <dbReference type="ARBA" id="ARBA00022842"/>
    </source>
</evidence>
<dbReference type="Pfam" id="PF03936">
    <property type="entry name" value="Terpene_synth_C"/>
    <property type="match status" value="1"/>
</dbReference>
<keyword evidence="5 8" id="KW-0456">Lyase</keyword>
<feature type="domain" description="Terpene synthase N-terminal" evidence="6">
    <location>
        <begin position="72"/>
        <end position="246"/>
    </location>
</feature>
<dbReference type="InParanoid" id="B9RHX4"/>
<dbReference type="InterPro" id="IPR044814">
    <property type="entry name" value="Terpene_cyclase_plant_C1"/>
</dbReference>
<proteinExistence type="inferred from homology"/>
<dbReference type="InterPro" id="IPR008949">
    <property type="entry name" value="Isoprenoid_synthase_dom_sf"/>
</dbReference>
<dbReference type="GO" id="GO:0051762">
    <property type="term" value="P:sesquiterpene biosynthetic process"/>
    <property type="evidence" value="ECO:0000318"/>
    <property type="project" value="GO_Central"/>
</dbReference>
<dbReference type="SFLD" id="SFLDS00005">
    <property type="entry name" value="Isoprenoid_Synthase_Type_I"/>
    <property type="match status" value="1"/>
</dbReference>
<dbReference type="GO" id="GO:0016102">
    <property type="term" value="P:diterpenoid biosynthetic process"/>
    <property type="evidence" value="ECO:0007669"/>
    <property type="project" value="InterPro"/>
</dbReference>
<dbReference type="SUPFAM" id="SSF48576">
    <property type="entry name" value="Terpenoid synthases"/>
    <property type="match status" value="1"/>
</dbReference>
<dbReference type="OrthoDB" id="847647at2759"/>
<evidence type="ECO:0000259" key="7">
    <source>
        <dbReference type="Pfam" id="PF03936"/>
    </source>
</evidence>
<dbReference type="GO" id="GO:0010334">
    <property type="term" value="F:sesquiterpene synthase activity"/>
    <property type="evidence" value="ECO:0000318"/>
    <property type="project" value="GO_Central"/>
</dbReference>
<dbReference type="BRENDA" id="4.2.3.8">
    <property type="organism ID" value="1204"/>
</dbReference>
<dbReference type="KEGG" id="rcu:8259984"/>
<dbReference type="PANTHER" id="PTHR31225:SF93">
    <property type="entry name" value="ALPHA-HUMULENE_(-)-(E)-BETA-CARYOPHYLLENE SYNTHASE"/>
    <property type="match status" value="1"/>
</dbReference>
<dbReference type="InterPro" id="IPR008930">
    <property type="entry name" value="Terpenoid_cyclase/PrenylTrfase"/>
</dbReference>
<dbReference type="InterPro" id="IPR050148">
    <property type="entry name" value="Terpene_synthase-like"/>
</dbReference>
<dbReference type="Gene3D" id="1.10.600.10">
    <property type="entry name" value="Farnesyl Diphosphate Synthase"/>
    <property type="match status" value="1"/>
</dbReference>
<reference evidence="9" key="1">
    <citation type="journal article" date="2010" name="Nat. Biotechnol.">
        <title>Draft genome sequence of the oilseed species Ricinus communis.</title>
        <authorList>
            <person name="Chan A.P."/>
            <person name="Crabtree J."/>
            <person name="Zhao Q."/>
            <person name="Lorenzi H."/>
            <person name="Orvis J."/>
            <person name="Puiu D."/>
            <person name="Melake-Berhan A."/>
            <person name="Jones K.M."/>
            <person name="Redman J."/>
            <person name="Chen G."/>
            <person name="Cahoon E.B."/>
            <person name="Gedil M."/>
            <person name="Stanke M."/>
            <person name="Haas B.J."/>
            <person name="Wortman J.R."/>
            <person name="Fraser-Liggett C.M."/>
            <person name="Ravel J."/>
            <person name="Rabinowicz P.D."/>
        </authorList>
    </citation>
    <scope>NUCLEOTIDE SEQUENCE [LARGE SCALE GENOMIC DNA]</scope>
    <source>
        <strain evidence="9">cv. Hale</strain>
    </source>
</reference>
<keyword evidence="9" id="KW-1185">Reference proteome</keyword>
<evidence type="ECO:0000256" key="2">
    <source>
        <dbReference type="ARBA" id="ARBA00006333"/>
    </source>
</evidence>
<dbReference type="GO" id="GO:0050449">
    <property type="term" value="F:casbene synthase activity"/>
    <property type="evidence" value="ECO:0007669"/>
    <property type="project" value="UniProtKB-EC"/>
</dbReference>
<keyword evidence="4" id="KW-0460">Magnesium</keyword>
<keyword evidence="3" id="KW-0479">Metal-binding</keyword>
<dbReference type="Gene3D" id="1.50.10.130">
    <property type="entry name" value="Terpene synthase, N-terminal domain"/>
    <property type="match status" value="1"/>
</dbReference>
<evidence type="ECO:0000313" key="8">
    <source>
        <dbReference type="EMBL" id="EEF48746.1"/>
    </source>
</evidence>
<dbReference type="FunFam" id="1.50.10.130:FF:000001">
    <property type="entry name" value="Isoprene synthase, chloroplastic"/>
    <property type="match status" value="1"/>
</dbReference>
<dbReference type="SFLD" id="SFLDG01019">
    <property type="entry name" value="Terpene_Cyclase_Like_1_C_Termi"/>
    <property type="match status" value="1"/>
</dbReference>
<dbReference type="Proteomes" id="UP000008311">
    <property type="component" value="Unassembled WGS sequence"/>
</dbReference>
<comment type="cofactor">
    <cofactor evidence="1">
        <name>Mg(2+)</name>
        <dbReference type="ChEBI" id="CHEBI:18420"/>
    </cofactor>
</comment>
<evidence type="ECO:0000259" key="6">
    <source>
        <dbReference type="Pfam" id="PF01397"/>
    </source>
</evidence>
<evidence type="ECO:0000313" key="9">
    <source>
        <dbReference type="Proteomes" id="UP000008311"/>
    </source>
</evidence>
<dbReference type="STRING" id="3988.B9RHX4"/>
<dbReference type="CDD" id="cd00684">
    <property type="entry name" value="Terpene_cyclase_plant_C1"/>
    <property type="match status" value="1"/>
</dbReference>
<comment type="similarity">
    <text evidence="2">Belongs to the terpene synthase family.</text>
</comment>
<evidence type="ECO:0000256" key="3">
    <source>
        <dbReference type="ARBA" id="ARBA00022723"/>
    </source>
</evidence>
<dbReference type="InterPro" id="IPR001906">
    <property type="entry name" value="Terpene_synth_N"/>
</dbReference>
<accession>B9RHX4</accession>
<organism evidence="8 9">
    <name type="scientific">Ricinus communis</name>
    <name type="common">Castor bean</name>
    <dbReference type="NCBI Taxonomy" id="3988"/>
    <lineage>
        <taxon>Eukaryota</taxon>
        <taxon>Viridiplantae</taxon>
        <taxon>Streptophyta</taxon>
        <taxon>Embryophyta</taxon>
        <taxon>Tracheophyta</taxon>
        <taxon>Spermatophyta</taxon>
        <taxon>Magnoliopsida</taxon>
        <taxon>eudicotyledons</taxon>
        <taxon>Gunneridae</taxon>
        <taxon>Pentapetalae</taxon>
        <taxon>rosids</taxon>
        <taxon>fabids</taxon>
        <taxon>Malpighiales</taxon>
        <taxon>Euphorbiaceae</taxon>
        <taxon>Acalyphoideae</taxon>
        <taxon>Acalypheae</taxon>
        <taxon>Ricinus</taxon>
    </lineage>
</organism>